<evidence type="ECO:0000313" key="2">
    <source>
        <dbReference type="Proteomes" id="UP000019335"/>
    </source>
</evidence>
<proteinExistence type="predicted"/>
<dbReference type="AlphaFoldDB" id="W7T8S7"/>
<protein>
    <submittedName>
        <fullName evidence="1">Uncharacterized protein</fullName>
    </submittedName>
</protein>
<name>W7T8S7_9STRA</name>
<comment type="caution">
    <text evidence="1">The sequence shown here is derived from an EMBL/GenBank/DDBJ whole genome shotgun (WGS) entry which is preliminary data.</text>
</comment>
<dbReference type="Proteomes" id="UP000019335">
    <property type="component" value="Unassembled WGS sequence"/>
</dbReference>
<accession>W7T8S7</accession>
<dbReference type="EMBL" id="AZIL01003816">
    <property type="protein sequence ID" value="EWM19903.1"/>
    <property type="molecule type" value="Genomic_DNA"/>
</dbReference>
<sequence>MRRWRIRRRRSLSACFRPRWTVRGTCTEYARTWAWSWISSCCFRRYRRCWGPLVSRTMRQRMLRWTGWRTTVVDGACQP</sequence>
<keyword evidence="2" id="KW-1185">Reference proteome</keyword>
<gene>
    <name evidence="1" type="ORF">Naga_103275g1</name>
</gene>
<evidence type="ECO:0000313" key="1">
    <source>
        <dbReference type="EMBL" id="EWM19903.1"/>
    </source>
</evidence>
<organism evidence="1 2">
    <name type="scientific">Nannochloropsis gaditana</name>
    <dbReference type="NCBI Taxonomy" id="72520"/>
    <lineage>
        <taxon>Eukaryota</taxon>
        <taxon>Sar</taxon>
        <taxon>Stramenopiles</taxon>
        <taxon>Ochrophyta</taxon>
        <taxon>Eustigmatophyceae</taxon>
        <taxon>Eustigmatales</taxon>
        <taxon>Monodopsidaceae</taxon>
        <taxon>Nannochloropsis</taxon>
    </lineage>
</organism>
<reference evidence="1 2" key="1">
    <citation type="journal article" date="2014" name="Mol. Plant">
        <title>Chromosome Scale Genome Assembly and Transcriptome Profiling of Nannochloropsis gaditana in Nitrogen Depletion.</title>
        <authorList>
            <person name="Corteggiani Carpinelli E."/>
            <person name="Telatin A."/>
            <person name="Vitulo N."/>
            <person name="Forcato C."/>
            <person name="D'Angelo M."/>
            <person name="Schiavon R."/>
            <person name="Vezzi A."/>
            <person name="Giacometti G.M."/>
            <person name="Morosinotto T."/>
            <person name="Valle G."/>
        </authorList>
    </citation>
    <scope>NUCLEOTIDE SEQUENCE [LARGE SCALE GENOMIC DNA]</scope>
    <source>
        <strain evidence="1 2">B-31</strain>
    </source>
</reference>